<organism evidence="8 9">
    <name type="scientific">Ceratopteris richardii</name>
    <name type="common">Triangle waterfern</name>
    <dbReference type="NCBI Taxonomy" id="49495"/>
    <lineage>
        <taxon>Eukaryota</taxon>
        <taxon>Viridiplantae</taxon>
        <taxon>Streptophyta</taxon>
        <taxon>Embryophyta</taxon>
        <taxon>Tracheophyta</taxon>
        <taxon>Polypodiopsida</taxon>
        <taxon>Polypodiidae</taxon>
        <taxon>Polypodiales</taxon>
        <taxon>Pteridineae</taxon>
        <taxon>Pteridaceae</taxon>
        <taxon>Parkerioideae</taxon>
        <taxon>Ceratopteris</taxon>
    </lineage>
</organism>
<gene>
    <name evidence="8" type="ORF">KP509_06G083100</name>
</gene>
<evidence type="ECO:0000256" key="3">
    <source>
        <dbReference type="ARBA" id="ARBA00022723"/>
    </source>
</evidence>
<dbReference type="OrthoDB" id="1470350at2759"/>
<dbReference type="PANTHER" id="PTHR47944">
    <property type="entry name" value="CYTOCHROME P450 98A9"/>
    <property type="match status" value="1"/>
</dbReference>
<dbReference type="Gene3D" id="1.10.630.10">
    <property type="entry name" value="Cytochrome P450"/>
    <property type="match status" value="1"/>
</dbReference>
<evidence type="ECO:0000313" key="8">
    <source>
        <dbReference type="EMBL" id="KAH7435899.1"/>
    </source>
</evidence>
<dbReference type="AlphaFoldDB" id="A0A8T2UUZ5"/>
<sequence length="522" mass="59231">MDLLVFCECACAILTLLFVIRTILSSGKTRQGNRLPPGPPGRPILGHLHLLQLPLHESLHKLAQQYGPIVFIKMGAMPTVVISSPDLARKFLHEHDHDFADRPSMEASKRIFLDNGSIVMMEYGPLWRELRKLYTVQMLSVRRVEMFERSRLEEMHMCLETLQNQASRGKPNVGMRKLVFNTVGNMMSRMLFSKRLFDLDEAFSGEESHFKAIVERSTVVFGTPYLGDLIPWLSWLDIQGLRRRMDASRKEYDDFFEAIITERIMEREGHADDDDHEKDKDCLDTLLKSYTEDGNLDKKRVKCILMDLMAASVETTTTSIEWTIAELLRNPRHLNKLREELDMVSSSDPHHNCLEDSQLGNLKYLEAIVKESLRLHPPFAVNVRQICGGLNNGLKMGEYHFPAKTRLLINLWAMARDTNVWGSSAGQFCPERFLVDEDSPDVRGQHYELLPFGTGRRGCPGTNMALTVVPFVVANLVKAFDWEIPDGAVLDLSEGAALTAPMAKPLIAVPCIRRSHGQGTWS</sequence>
<dbReference type="EMBL" id="CM035411">
    <property type="protein sequence ID" value="KAH7435899.1"/>
    <property type="molecule type" value="Genomic_DNA"/>
</dbReference>
<dbReference type="GO" id="GO:0005506">
    <property type="term" value="F:iron ion binding"/>
    <property type="evidence" value="ECO:0007669"/>
    <property type="project" value="InterPro"/>
</dbReference>
<dbReference type="OMA" id="HNCLEDS"/>
<dbReference type="PROSITE" id="PS00086">
    <property type="entry name" value="CYTOCHROME_P450"/>
    <property type="match status" value="1"/>
</dbReference>
<accession>A0A8T2UUZ5</accession>
<dbReference type="CDD" id="cd20618">
    <property type="entry name" value="CYP71_clan"/>
    <property type="match status" value="1"/>
</dbReference>
<dbReference type="GO" id="GO:0016705">
    <property type="term" value="F:oxidoreductase activity, acting on paired donors, with incorporation or reduction of molecular oxygen"/>
    <property type="evidence" value="ECO:0007669"/>
    <property type="project" value="InterPro"/>
</dbReference>
<evidence type="ECO:0000256" key="4">
    <source>
        <dbReference type="ARBA" id="ARBA00023002"/>
    </source>
</evidence>
<evidence type="ECO:0000256" key="2">
    <source>
        <dbReference type="ARBA" id="ARBA00022617"/>
    </source>
</evidence>
<dbReference type="PANTHER" id="PTHR47944:SF4">
    <property type="entry name" value="OS09G0441700 PROTEIN"/>
    <property type="match status" value="1"/>
</dbReference>
<dbReference type="PRINTS" id="PR00463">
    <property type="entry name" value="EP450I"/>
</dbReference>
<dbReference type="Proteomes" id="UP000825935">
    <property type="component" value="Chromosome 6"/>
</dbReference>
<keyword evidence="5 6" id="KW-0408">Iron</keyword>
<keyword evidence="7" id="KW-0503">Monooxygenase</keyword>
<dbReference type="InterPro" id="IPR001128">
    <property type="entry name" value="Cyt_P450"/>
</dbReference>
<evidence type="ECO:0000256" key="1">
    <source>
        <dbReference type="ARBA" id="ARBA00010617"/>
    </source>
</evidence>
<protein>
    <recommendedName>
        <fullName evidence="10">Cytochrome P450</fullName>
    </recommendedName>
</protein>
<dbReference type="GO" id="GO:0004497">
    <property type="term" value="F:monooxygenase activity"/>
    <property type="evidence" value="ECO:0007669"/>
    <property type="project" value="UniProtKB-KW"/>
</dbReference>
<dbReference type="GO" id="GO:0020037">
    <property type="term" value="F:heme binding"/>
    <property type="evidence" value="ECO:0007669"/>
    <property type="project" value="InterPro"/>
</dbReference>
<evidence type="ECO:0000313" key="9">
    <source>
        <dbReference type="Proteomes" id="UP000825935"/>
    </source>
</evidence>
<feature type="binding site" description="axial binding residue" evidence="6">
    <location>
        <position position="459"/>
    </location>
    <ligand>
        <name>heme</name>
        <dbReference type="ChEBI" id="CHEBI:30413"/>
    </ligand>
    <ligandPart>
        <name>Fe</name>
        <dbReference type="ChEBI" id="CHEBI:18248"/>
    </ligandPart>
</feature>
<keyword evidence="9" id="KW-1185">Reference proteome</keyword>
<dbReference type="InterPro" id="IPR036396">
    <property type="entry name" value="Cyt_P450_sf"/>
</dbReference>
<evidence type="ECO:0000256" key="6">
    <source>
        <dbReference type="PIRSR" id="PIRSR602401-1"/>
    </source>
</evidence>
<keyword evidence="3 6" id="KW-0479">Metal-binding</keyword>
<comment type="cofactor">
    <cofactor evidence="6">
        <name>heme</name>
        <dbReference type="ChEBI" id="CHEBI:30413"/>
    </cofactor>
</comment>
<evidence type="ECO:0000256" key="5">
    <source>
        <dbReference type="ARBA" id="ARBA00023004"/>
    </source>
</evidence>
<dbReference type="GO" id="GO:0044550">
    <property type="term" value="P:secondary metabolite biosynthetic process"/>
    <property type="evidence" value="ECO:0007669"/>
    <property type="project" value="UniProtKB-ARBA"/>
</dbReference>
<dbReference type="InterPro" id="IPR002401">
    <property type="entry name" value="Cyt_P450_E_grp-I"/>
</dbReference>
<dbReference type="Pfam" id="PF00067">
    <property type="entry name" value="p450"/>
    <property type="match status" value="1"/>
</dbReference>
<comment type="caution">
    <text evidence="8">The sequence shown here is derived from an EMBL/GenBank/DDBJ whole genome shotgun (WGS) entry which is preliminary data.</text>
</comment>
<evidence type="ECO:0000256" key="7">
    <source>
        <dbReference type="RuleBase" id="RU000461"/>
    </source>
</evidence>
<dbReference type="SUPFAM" id="SSF48264">
    <property type="entry name" value="Cytochrome P450"/>
    <property type="match status" value="1"/>
</dbReference>
<proteinExistence type="inferred from homology"/>
<name>A0A8T2UUZ5_CERRI</name>
<comment type="similarity">
    <text evidence="1 7">Belongs to the cytochrome P450 family.</text>
</comment>
<evidence type="ECO:0008006" key="10">
    <source>
        <dbReference type="Google" id="ProtNLM"/>
    </source>
</evidence>
<keyword evidence="4 7" id="KW-0560">Oxidoreductase</keyword>
<dbReference type="PRINTS" id="PR00385">
    <property type="entry name" value="P450"/>
</dbReference>
<reference evidence="8" key="1">
    <citation type="submission" date="2021-08" db="EMBL/GenBank/DDBJ databases">
        <title>WGS assembly of Ceratopteris richardii.</title>
        <authorList>
            <person name="Marchant D.B."/>
            <person name="Chen G."/>
            <person name="Jenkins J."/>
            <person name="Shu S."/>
            <person name="Leebens-Mack J."/>
            <person name="Grimwood J."/>
            <person name="Schmutz J."/>
            <person name="Soltis P."/>
            <person name="Soltis D."/>
            <person name="Chen Z.-H."/>
        </authorList>
    </citation>
    <scope>NUCLEOTIDE SEQUENCE</scope>
    <source>
        <strain evidence="8">Whitten #5841</strain>
        <tissue evidence="8">Leaf</tissue>
    </source>
</reference>
<dbReference type="InterPro" id="IPR017972">
    <property type="entry name" value="Cyt_P450_CS"/>
</dbReference>
<keyword evidence="2 6" id="KW-0349">Heme</keyword>